<gene>
    <name evidence="1" type="ORF">NP493_2239g00004</name>
</gene>
<evidence type="ECO:0000313" key="1">
    <source>
        <dbReference type="EMBL" id="KAK2153987.1"/>
    </source>
</evidence>
<evidence type="ECO:0000313" key="2">
    <source>
        <dbReference type="Proteomes" id="UP001209878"/>
    </source>
</evidence>
<dbReference type="Proteomes" id="UP001209878">
    <property type="component" value="Unassembled WGS sequence"/>
</dbReference>
<accession>A0AAD9JJ71</accession>
<reference evidence="1" key="1">
    <citation type="journal article" date="2023" name="Mol. Biol. Evol.">
        <title>Third-Generation Sequencing Reveals the Adaptive Role of the Epigenome in Three Deep-Sea Polychaetes.</title>
        <authorList>
            <person name="Perez M."/>
            <person name="Aroh O."/>
            <person name="Sun Y."/>
            <person name="Lan Y."/>
            <person name="Juniper S.K."/>
            <person name="Young C.R."/>
            <person name="Angers B."/>
            <person name="Qian P.Y."/>
        </authorList>
    </citation>
    <scope>NUCLEOTIDE SEQUENCE</scope>
    <source>
        <strain evidence="1">R07B-5</strain>
    </source>
</reference>
<protein>
    <submittedName>
        <fullName evidence="1">Uncharacterized protein</fullName>
    </submittedName>
</protein>
<dbReference type="AlphaFoldDB" id="A0AAD9JJ71"/>
<comment type="caution">
    <text evidence="1">The sequence shown here is derived from an EMBL/GenBank/DDBJ whole genome shotgun (WGS) entry which is preliminary data.</text>
</comment>
<name>A0AAD9JJ71_RIDPI</name>
<dbReference type="EMBL" id="JAODUO010002235">
    <property type="protein sequence ID" value="KAK2153987.1"/>
    <property type="molecule type" value="Genomic_DNA"/>
</dbReference>
<sequence>MNWIEEQCQDIEDSMKKNNSKKTYQLVKDLTSTEKGRTTTMQDKDGKCLTEEQDTPKRWSEYCSELYNYRATGDPLSTERPSSN</sequence>
<keyword evidence="2" id="KW-1185">Reference proteome</keyword>
<organism evidence="1 2">
    <name type="scientific">Ridgeia piscesae</name>
    <name type="common">Tubeworm</name>
    <dbReference type="NCBI Taxonomy" id="27915"/>
    <lineage>
        <taxon>Eukaryota</taxon>
        <taxon>Metazoa</taxon>
        <taxon>Spiralia</taxon>
        <taxon>Lophotrochozoa</taxon>
        <taxon>Annelida</taxon>
        <taxon>Polychaeta</taxon>
        <taxon>Sedentaria</taxon>
        <taxon>Canalipalpata</taxon>
        <taxon>Sabellida</taxon>
        <taxon>Siboglinidae</taxon>
        <taxon>Ridgeia</taxon>
    </lineage>
</organism>
<proteinExistence type="predicted"/>